<evidence type="ECO:0000313" key="1">
    <source>
        <dbReference type="EMBL" id="KAJ0093957.1"/>
    </source>
</evidence>
<keyword evidence="2" id="KW-1185">Reference proteome</keyword>
<sequence length="950" mass="104448">MAPVENMVAESQRTRRRRAQGSASILAIATANPPNIFYQTDYPDFYFGVTQSEKSMIRKRHMHLSEEIIKQIPNMTTLNSPSLNARQEILATEIPKLGKEAASKAIKEWNQPLSNITHLIFCTSASAGEMPGADHQLTKLLGLPPSVQRLMIYQGGCFAAGTALRLAKDIAENNAGARVLVVSSELMLVCFHAPSDTYLDVIVGSALFGDGAAAVIVGADPNKTTERPLFELVSATQKLIPDSADGIVGHVREMGLQYFLSKTVTEKIADNILQCCDETFSKFGVSDWNSLFYIVHPGGPSILRAVEEKLGLKEEKLEASWGVLKEYGNMWSCSVLFILDEMRKRSMEEGKSTTGEGLKCGVLFAFGPGLTVETISQILPKPTSFGENSDSSRPLSTANSQSPDDYRADSVGFAVVPLTIGYPPLDIYLHLPSMATVDAAPPLDILVREPEGFYVWGGPPFNNGQPSMKLEKVPCTKVKFSEDGSRLMVMTSESGIGIYDCCSLKEIKSFQVPAVGATLSPCGTYLQTFQKSSTPQEKNLVLWKTDTGDAVYNLFHKHMTKDTWPSIRFSSDEAVACRVATNEIQFFDAKDFAKGILYRLRIPGVAAFELSKAPGTHVATFVPESKGSPASVQIYACDKDSQSQPLARKSFFRCSTVQLLWNHGSTGLLVVVQSDVDKTNQSYYGESKLNYLTTDGTHEGLVPLRKEGPVHDVQWSHSGSEFAVVYGFMPASATVFDKRCRPLLELGSGPYNTIRLNPKGKFLCLAGFGNLPGDMAFWDYEDKKQLRTTRAELSVTSEWSPDGCYFMTATTAPRLQVDNGYVDLRLYYLIKIFHYDGSLYFKKKFEKLFQAEWKPESPDRFGDIAELIKSISTLKVDESKQKGPGSASKKPASANPPATKPAAYRPPHAKQAAAIQAELFGESPSQEMSKNALKNKKKREKLKEKKAAGS</sequence>
<name>A0ACC1B4W8_9ROSI</name>
<reference evidence="2" key="1">
    <citation type="journal article" date="2023" name="G3 (Bethesda)">
        <title>Genome assembly and association tests identify interacting loci associated with vigor, precocity, and sex in interspecific pistachio rootstocks.</title>
        <authorList>
            <person name="Palmer W."/>
            <person name="Jacygrad E."/>
            <person name="Sagayaradj S."/>
            <person name="Cavanaugh K."/>
            <person name="Han R."/>
            <person name="Bertier L."/>
            <person name="Beede B."/>
            <person name="Kafkas S."/>
            <person name="Golino D."/>
            <person name="Preece J."/>
            <person name="Michelmore R."/>
        </authorList>
    </citation>
    <scope>NUCLEOTIDE SEQUENCE [LARGE SCALE GENOMIC DNA]</scope>
</reference>
<dbReference type="EMBL" id="CM047903">
    <property type="protein sequence ID" value="KAJ0093957.1"/>
    <property type="molecule type" value="Genomic_DNA"/>
</dbReference>
<evidence type="ECO:0000313" key="2">
    <source>
        <dbReference type="Proteomes" id="UP001164250"/>
    </source>
</evidence>
<protein>
    <submittedName>
        <fullName evidence="1">Uncharacterized protein</fullName>
    </submittedName>
</protein>
<dbReference type="Proteomes" id="UP001164250">
    <property type="component" value="Chromosome 7"/>
</dbReference>
<organism evidence="1 2">
    <name type="scientific">Pistacia atlantica</name>
    <dbReference type="NCBI Taxonomy" id="434234"/>
    <lineage>
        <taxon>Eukaryota</taxon>
        <taxon>Viridiplantae</taxon>
        <taxon>Streptophyta</taxon>
        <taxon>Embryophyta</taxon>
        <taxon>Tracheophyta</taxon>
        <taxon>Spermatophyta</taxon>
        <taxon>Magnoliopsida</taxon>
        <taxon>eudicotyledons</taxon>
        <taxon>Gunneridae</taxon>
        <taxon>Pentapetalae</taxon>
        <taxon>rosids</taxon>
        <taxon>malvids</taxon>
        <taxon>Sapindales</taxon>
        <taxon>Anacardiaceae</taxon>
        <taxon>Pistacia</taxon>
    </lineage>
</organism>
<accession>A0ACC1B4W8</accession>
<gene>
    <name evidence="1" type="ORF">Patl1_26741</name>
</gene>
<proteinExistence type="predicted"/>
<comment type="caution">
    <text evidence="1">The sequence shown here is derived from an EMBL/GenBank/DDBJ whole genome shotgun (WGS) entry which is preliminary data.</text>
</comment>